<name>A0A9P4GWM2_9PLEO</name>
<proteinExistence type="predicted"/>
<accession>A0A9P4GWM2</accession>
<keyword evidence="2" id="KW-1185">Reference proteome</keyword>
<comment type="caution">
    <text evidence="1">The sequence shown here is derived from an EMBL/GenBank/DDBJ whole genome shotgun (WGS) entry which is preliminary data.</text>
</comment>
<reference evidence="1" key="1">
    <citation type="journal article" date="2020" name="Stud. Mycol.">
        <title>101 Dothideomycetes genomes: a test case for predicting lifestyles and emergence of pathogens.</title>
        <authorList>
            <person name="Haridas S."/>
            <person name="Albert R."/>
            <person name="Binder M."/>
            <person name="Bloem J."/>
            <person name="Labutti K."/>
            <person name="Salamov A."/>
            <person name="Andreopoulos B."/>
            <person name="Baker S."/>
            <person name="Barry K."/>
            <person name="Bills G."/>
            <person name="Bluhm B."/>
            <person name="Cannon C."/>
            <person name="Castanera R."/>
            <person name="Culley D."/>
            <person name="Daum C."/>
            <person name="Ezra D."/>
            <person name="Gonzalez J."/>
            <person name="Henrissat B."/>
            <person name="Kuo A."/>
            <person name="Liang C."/>
            <person name="Lipzen A."/>
            <person name="Lutzoni F."/>
            <person name="Magnuson J."/>
            <person name="Mondo S."/>
            <person name="Nolan M."/>
            <person name="Ohm R."/>
            <person name="Pangilinan J."/>
            <person name="Park H.-J."/>
            <person name="Ramirez L."/>
            <person name="Alfaro M."/>
            <person name="Sun H."/>
            <person name="Tritt A."/>
            <person name="Yoshinaga Y."/>
            <person name="Zwiers L.-H."/>
            <person name="Turgeon B."/>
            <person name="Goodwin S."/>
            <person name="Spatafora J."/>
            <person name="Crous P."/>
            <person name="Grigoriev I."/>
        </authorList>
    </citation>
    <scope>NUCLEOTIDE SEQUENCE</scope>
    <source>
        <strain evidence="1">CBS 110217</strain>
    </source>
</reference>
<sequence>MGTHFYGLPLSVNIARPESFDIKKVVGTTSGTFAISLSWYLLGNNDLWEPVADSPRHFPTWTWASIKAEQHPKDPGITHSTDYRLGLDYYAELEELQRDYEDFAPTILIKAWTVTCQLHKPDPEVDSSHTPQPFSPWILNKDHVYPDYPKCKPRGELMGVFLGAAKYSGSASPACLIVEKTDASIYRRIGLISFNSVKLAEGDGVFEVLQKMRIEGGWKLRTLEIV</sequence>
<dbReference type="EMBL" id="ML978300">
    <property type="protein sequence ID" value="KAF2024313.1"/>
    <property type="molecule type" value="Genomic_DNA"/>
</dbReference>
<organism evidence="1 2">
    <name type="scientific">Setomelanomma holmii</name>
    <dbReference type="NCBI Taxonomy" id="210430"/>
    <lineage>
        <taxon>Eukaryota</taxon>
        <taxon>Fungi</taxon>
        <taxon>Dikarya</taxon>
        <taxon>Ascomycota</taxon>
        <taxon>Pezizomycotina</taxon>
        <taxon>Dothideomycetes</taxon>
        <taxon>Pleosporomycetidae</taxon>
        <taxon>Pleosporales</taxon>
        <taxon>Pleosporineae</taxon>
        <taxon>Phaeosphaeriaceae</taxon>
        <taxon>Setomelanomma</taxon>
    </lineage>
</organism>
<dbReference type="AlphaFoldDB" id="A0A9P4GWM2"/>
<dbReference type="Proteomes" id="UP000799777">
    <property type="component" value="Unassembled WGS sequence"/>
</dbReference>
<gene>
    <name evidence="1" type="ORF">EK21DRAFT_117908</name>
</gene>
<protein>
    <submittedName>
        <fullName evidence="1">Uncharacterized protein</fullName>
    </submittedName>
</protein>
<evidence type="ECO:0000313" key="2">
    <source>
        <dbReference type="Proteomes" id="UP000799777"/>
    </source>
</evidence>
<evidence type="ECO:0000313" key="1">
    <source>
        <dbReference type="EMBL" id="KAF2024313.1"/>
    </source>
</evidence>